<dbReference type="EMBL" id="DF238180">
    <property type="protein sequence ID" value="GAQ92974.1"/>
    <property type="molecule type" value="Genomic_DNA"/>
</dbReference>
<evidence type="ECO:0000256" key="1">
    <source>
        <dbReference type="SAM" id="MobiDB-lite"/>
    </source>
</evidence>
<feature type="region of interest" description="Disordered" evidence="1">
    <location>
        <begin position="502"/>
        <end position="525"/>
    </location>
</feature>
<feature type="compositionally biased region" description="Basic and acidic residues" evidence="1">
    <location>
        <begin position="580"/>
        <end position="641"/>
    </location>
</feature>
<evidence type="ECO:0000313" key="3">
    <source>
        <dbReference type="Proteomes" id="UP000054558"/>
    </source>
</evidence>
<feature type="compositionally biased region" description="Basic residues" evidence="1">
    <location>
        <begin position="651"/>
        <end position="661"/>
    </location>
</feature>
<dbReference type="PANTHER" id="PTHR34677">
    <property type="match status" value="1"/>
</dbReference>
<accession>A0A1Y1IQI4</accession>
<keyword evidence="3" id="KW-1185">Reference proteome</keyword>
<evidence type="ECO:0000313" key="2">
    <source>
        <dbReference type="EMBL" id="GAQ92974.1"/>
    </source>
</evidence>
<dbReference type="PANTHER" id="PTHR34677:SF3">
    <property type="entry name" value="BACTERIAL IG-LIKE DOMAIN-CONTAINING PROTEIN"/>
    <property type="match status" value="1"/>
</dbReference>
<gene>
    <name evidence="2" type="ORF">KFL_012310010</name>
</gene>
<dbReference type="Proteomes" id="UP000054558">
    <property type="component" value="Unassembled WGS sequence"/>
</dbReference>
<name>A0A1Y1IQI4_KLENI</name>
<sequence length="661" mass="71126">MSDYPHTADRRLFLFAGTPLDSDPFQPCANPVILAKLGVSGLGYRPRRDRGSAGRSRQPRADASSVPLSGGQRAPVVFVVGKSAGNAPSGTVIFSARANAASADCNGWNAYCSLDGSASYPCGDVSNSFLAASAFTNIKAGLHVATVLFTNALGGAATLTFSWDRRCRDPRARLADPAESVPGAGDSAPSTAFSFRVVSFGRNGMVSVQILPGSCADSLDSPNSGSDAFEFLFDITRGLPSAAPGAFTLRFAARDNLLGIVGTVQTFASFPKVAIGQSAVFQEVTGSLATLCRFPEASLAERNGNGTGTGTPDPALCRPAKRKRIGGAFRAVQRLSDGAHVARPRRRRLLRRALRQAVDRRAPDARTSGQAFGLLFESFRLPICTGGEHLFKRKISTAHDGTKGRSQLVNACSRSGADIGRFEASDSGVEKIERPGLSGQSSQRLNPLLLGARLGWPVADGARALVQMLRTCHVGALVRRTCHVGALLTKRWCLRRFSRGGRRHVAGSEPGSNQRSGGVPERTRGYRNLDGRGEGLSAGMLGLQIVAVGMQTGYQWWAAFAGLRAQWKLWKERREVQAEKRRSTEMLRKNEKHLTSKRGPRDLESFSRDKEGRVAGNGKEDKEVRERASVEEAPTRTEMVARGRGAAPRVSHTRWRNKGKR</sequence>
<protein>
    <submittedName>
        <fullName evidence="2">Uncharacterized protein</fullName>
    </submittedName>
</protein>
<proteinExistence type="predicted"/>
<feature type="region of interest" description="Disordered" evidence="1">
    <location>
        <begin position="580"/>
        <end position="661"/>
    </location>
</feature>
<feature type="region of interest" description="Disordered" evidence="1">
    <location>
        <begin position="45"/>
        <end position="69"/>
    </location>
</feature>
<dbReference type="AlphaFoldDB" id="A0A1Y1IQI4"/>
<reference evidence="2 3" key="1">
    <citation type="journal article" date="2014" name="Nat. Commun.">
        <title>Klebsormidium flaccidum genome reveals primary factors for plant terrestrial adaptation.</title>
        <authorList>
            <person name="Hori K."/>
            <person name="Maruyama F."/>
            <person name="Fujisawa T."/>
            <person name="Togashi T."/>
            <person name="Yamamoto N."/>
            <person name="Seo M."/>
            <person name="Sato S."/>
            <person name="Yamada T."/>
            <person name="Mori H."/>
            <person name="Tajima N."/>
            <person name="Moriyama T."/>
            <person name="Ikeuchi M."/>
            <person name="Watanabe M."/>
            <person name="Wada H."/>
            <person name="Kobayashi K."/>
            <person name="Saito M."/>
            <person name="Masuda T."/>
            <person name="Sasaki-Sekimoto Y."/>
            <person name="Mashiguchi K."/>
            <person name="Awai K."/>
            <person name="Shimojima M."/>
            <person name="Masuda S."/>
            <person name="Iwai M."/>
            <person name="Nobusawa T."/>
            <person name="Narise T."/>
            <person name="Kondo S."/>
            <person name="Saito H."/>
            <person name="Sato R."/>
            <person name="Murakawa M."/>
            <person name="Ihara Y."/>
            <person name="Oshima-Yamada Y."/>
            <person name="Ohtaka K."/>
            <person name="Satoh M."/>
            <person name="Sonobe K."/>
            <person name="Ishii M."/>
            <person name="Ohtani R."/>
            <person name="Kanamori-Sato M."/>
            <person name="Honoki R."/>
            <person name="Miyazaki D."/>
            <person name="Mochizuki H."/>
            <person name="Umetsu J."/>
            <person name="Higashi K."/>
            <person name="Shibata D."/>
            <person name="Kamiya Y."/>
            <person name="Sato N."/>
            <person name="Nakamura Y."/>
            <person name="Tabata S."/>
            <person name="Ida S."/>
            <person name="Kurokawa K."/>
            <person name="Ohta H."/>
        </authorList>
    </citation>
    <scope>NUCLEOTIDE SEQUENCE [LARGE SCALE GENOMIC DNA]</scope>
    <source>
        <strain evidence="2 3">NIES-2285</strain>
    </source>
</reference>
<organism evidence="2 3">
    <name type="scientific">Klebsormidium nitens</name>
    <name type="common">Green alga</name>
    <name type="synonym">Ulothrix nitens</name>
    <dbReference type="NCBI Taxonomy" id="105231"/>
    <lineage>
        <taxon>Eukaryota</taxon>
        <taxon>Viridiplantae</taxon>
        <taxon>Streptophyta</taxon>
        <taxon>Klebsormidiophyceae</taxon>
        <taxon>Klebsormidiales</taxon>
        <taxon>Klebsormidiaceae</taxon>
        <taxon>Klebsormidium</taxon>
    </lineage>
</organism>